<feature type="transmembrane region" description="Helical" evidence="5">
    <location>
        <begin position="113"/>
        <end position="133"/>
    </location>
</feature>
<evidence type="ECO:0000256" key="2">
    <source>
        <dbReference type="ARBA" id="ARBA00022692"/>
    </source>
</evidence>
<feature type="transmembrane region" description="Helical" evidence="5">
    <location>
        <begin position="52"/>
        <end position="73"/>
    </location>
</feature>
<dbReference type="PANTHER" id="PTHR43826:SF8">
    <property type="entry name" value="MAJOR FACILITATOR SUPERFAMILY (MFS) PROFILE DOMAIN-CONTAINING PROTEIN"/>
    <property type="match status" value="1"/>
</dbReference>
<accession>A0A0R2XSF1</accession>
<dbReference type="InterPro" id="IPR020846">
    <property type="entry name" value="MFS_dom"/>
</dbReference>
<comment type="subcellular location">
    <subcellularLocation>
        <location evidence="1">Endomembrane system</location>
        <topology evidence="1">Multi-pass membrane protein</topology>
    </subcellularLocation>
</comment>
<dbReference type="Gene3D" id="1.20.1250.20">
    <property type="entry name" value="MFS general substrate transporter like domains"/>
    <property type="match status" value="1"/>
</dbReference>
<feature type="transmembrane region" description="Helical" evidence="5">
    <location>
        <begin position="145"/>
        <end position="162"/>
    </location>
</feature>
<gene>
    <name evidence="7" type="ORF">ABS26_01570</name>
</gene>
<evidence type="ECO:0000256" key="3">
    <source>
        <dbReference type="ARBA" id="ARBA00022989"/>
    </source>
</evidence>
<proteinExistence type="predicted"/>
<dbReference type="InterPro" id="IPR036259">
    <property type="entry name" value="MFS_trans_sf"/>
</dbReference>
<feature type="transmembrane region" description="Helical" evidence="5">
    <location>
        <begin position="80"/>
        <end position="101"/>
    </location>
</feature>
<reference evidence="7 8" key="1">
    <citation type="submission" date="2015-10" db="EMBL/GenBank/DDBJ databases">
        <title>Metagenome-Assembled Genomes uncover a global brackish microbiome.</title>
        <authorList>
            <person name="Hugerth L.W."/>
            <person name="Larsson J."/>
            <person name="Alneberg J."/>
            <person name="Lindh M.V."/>
            <person name="Legrand C."/>
            <person name="Pinhassi J."/>
            <person name="Andersson A.F."/>
        </authorList>
    </citation>
    <scope>NUCLEOTIDE SEQUENCE [LARGE SCALE GENOMIC DNA]</scope>
    <source>
        <strain evidence="7">BACL3 MAG-120531-bin86</strain>
    </source>
</reference>
<dbReference type="AlphaFoldDB" id="A0A0R2XSF1"/>
<evidence type="ECO:0000313" key="7">
    <source>
        <dbReference type="EMBL" id="KRP38934.1"/>
    </source>
</evidence>
<dbReference type="EMBL" id="LIDH01000042">
    <property type="protein sequence ID" value="KRP38934.1"/>
    <property type="molecule type" value="Genomic_DNA"/>
</dbReference>
<dbReference type="GO" id="GO:0012505">
    <property type="term" value="C:endomembrane system"/>
    <property type="evidence" value="ECO:0007669"/>
    <property type="project" value="UniProtKB-SubCell"/>
</dbReference>
<dbReference type="PROSITE" id="PS50850">
    <property type="entry name" value="MFS"/>
    <property type="match status" value="1"/>
</dbReference>
<evidence type="ECO:0000313" key="8">
    <source>
        <dbReference type="Proteomes" id="UP000052124"/>
    </source>
</evidence>
<evidence type="ECO:0000256" key="1">
    <source>
        <dbReference type="ARBA" id="ARBA00004127"/>
    </source>
</evidence>
<dbReference type="GO" id="GO:0035435">
    <property type="term" value="P:phosphate ion transmembrane transport"/>
    <property type="evidence" value="ECO:0007669"/>
    <property type="project" value="TreeGrafter"/>
</dbReference>
<evidence type="ECO:0000256" key="4">
    <source>
        <dbReference type="ARBA" id="ARBA00023136"/>
    </source>
</evidence>
<name>A0A0R2XSF1_9GAMM</name>
<keyword evidence="2 5" id="KW-0812">Transmembrane</keyword>
<evidence type="ECO:0000259" key="6">
    <source>
        <dbReference type="PROSITE" id="PS50850"/>
    </source>
</evidence>
<evidence type="ECO:0000256" key="5">
    <source>
        <dbReference type="SAM" id="Phobius"/>
    </source>
</evidence>
<organism evidence="7 8">
    <name type="scientific">OM182 bacterium BACL3 MAG-120531-bin86</name>
    <dbReference type="NCBI Taxonomy" id="1655628"/>
    <lineage>
        <taxon>Bacteria</taxon>
        <taxon>Pseudomonadati</taxon>
        <taxon>Pseudomonadota</taxon>
        <taxon>Gammaproteobacteria</taxon>
        <taxon>OMG group</taxon>
        <taxon>OM182 clade</taxon>
    </lineage>
</organism>
<dbReference type="GO" id="GO:0016020">
    <property type="term" value="C:membrane"/>
    <property type="evidence" value="ECO:0007669"/>
    <property type="project" value="UniProtKB-ARBA"/>
</dbReference>
<sequence>MKTREAIGHFIRSPRFWLISLGVSALAVLFEFQVFLPIYLSETYDLAPAYAGIASSTFSLGCLVAVFSGGFIYDKLTKKSLIYALGLSLTLAVASLLLLRVLGDQGSTGALELTLTVLLIFLFGFSISPAYYIPMSVFSISFGGRHCGLLVGLIDAIAYFGAMSFDFIGGAVANKEGGWQDFILILIVTSVLATIIMTTFLYLDYRHSRQGNA</sequence>
<keyword evidence="3 5" id="KW-1133">Transmembrane helix</keyword>
<protein>
    <recommendedName>
        <fullName evidence="6">Major facilitator superfamily (MFS) profile domain-containing protein</fullName>
    </recommendedName>
</protein>
<feature type="domain" description="Major facilitator superfamily (MFS) profile" evidence="6">
    <location>
        <begin position="1"/>
        <end position="213"/>
    </location>
</feature>
<feature type="transmembrane region" description="Helical" evidence="5">
    <location>
        <begin position="16"/>
        <end position="40"/>
    </location>
</feature>
<keyword evidence="4 5" id="KW-0472">Membrane</keyword>
<dbReference type="SUPFAM" id="SSF103473">
    <property type="entry name" value="MFS general substrate transporter"/>
    <property type="match status" value="1"/>
</dbReference>
<dbReference type="GO" id="GO:0061513">
    <property type="term" value="F:glucose 6-phosphate:phosphate antiporter activity"/>
    <property type="evidence" value="ECO:0007669"/>
    <property type="project" value="TreeGrafter"/>
</dbReference>
<dbReference type="PANTHER" id="PTHR43826">
    <property type="entry name" value="GLUCOSE-6-PHOSPHATE EXCHANGER SLC37A4"/>
    <property type="match status" value="1"/>
</dbReference>
<dbReference type="InterPro" id="IPR011701">
    <property type="entry name" value="MFS"/>
</dbReference>
<comment type="caution">
    <text evidence="7">The sequence shown here is derived from an EMBL/GenBank/DDBJ whole genome shotgun (WGS) entry which is preliminary data.</text>
</comment>
<feature type="transmembrane region" description="Helical" evidence="5">
    <location>
        <begin position="182"/>
        <end position="203"/>
    </location>
</feature>
<dbReference type="InterPro" id="IPR051337">
    <property type="entry name" value="OPA_Antiporter"/>
</dbReference>
<dbReference type="Proteomes" id="UP000052124">
    <property type="component" value="Unassembled WGS sequence"/>
</dbReference>
<dbReference type="Pfam" id="PF07690">
    <property type="entry name" value="MFS_1"/>
    <property type="match status" value="1"/>
</dbReference>